<evidence type="ECO:0008006" key="4">
    <source>
        <dbReference type="Google" id="ProtNLM"/>
    </source>
</evidence>
<evidence type="ECO:0000313" key="3">
    <source>
        <dbReference type="Proteomes" id="UP001443914"/>
    </source>
</evidence>
<reference evidence="2" key="1">
    <citation type="submission" date="2024-03" db="EMBL/GenBank/DDBJ databases">
        <title>WGS assembly of Saponaria officinalis var. Norfolk2.</title>
        <authorList>
            <person name="Jenkins J."/>
            <person name="Shu S."/>
            <person name="Grimwood J."/>
            <person name="Barry K."/>
            <person name="Goodstein D."/>
            <person name="Schmutz J."/>
            <person name="Leebens-Mack J."/>
            <person name="Osbourn A."/>
        </authorList>
    </citation>
    <scope>NUCLEOTIDE SEQUENCE [LARGE SCALE GENOMIC DNA]</scope>
    <source>
        <strain evidence="2">JIC</strain>
    </source>
</reference>
<protein>
    <recommendedName>
        <fullName evidence="4">Transmembrane protein</fullName>
    </recommendedName>
</protein>
<proteinExistence type="predicted"/>
<dbReference type="Proteomes" id="UP001443914">
    <property type="component" value="Unassembled WGS sequence"/>
</dbReference>
<evidence type="ECO:0000256" key="1">
    <source>
        <dbReference type="SAM" id="SignalP"/>
    </source>
</evidence>
<feature type="signal peptide" evidence="1">
    <location>
        <begin position="1"/>
        <end position="26"/>
    </location>
</feature>
<name>A0AAW1JP07_SAPOF</name>
<keyword evidence="3" id="KW-1185">Reference proteome</keyword>
<dbReference type="EMBL" id="JBDFQZ010000007">
    <property type="protein sequence ID" value="KAK9706937.1"/>
    <property type="molecule type" value="Genomic_DNA"/>
</dbReference>
<feature type="chain" id="PRO_5043901010" description="Transmembrane protein" evidence="1">
    <location>
        <begin position="27"/>
        <end position="85"/>
    </location>
</feature>
<sequence>MEASKLNHLVVAVLVIFTIFAVFGEAAVEDVGGIAPSPAMQSDGVSLQVSGLFAVVASLIQWRKVDKDDNLTVPIKRDRRDGLMV</sequence>
<keyword evidence="1" id="KW-0732">Signal</keyword>
<comment type="caution">
    <text evidence="2">The sequence shown here is derived from an EMBL/GenBank/DDBJ whole genome shotgun (WGS) entry which is preliminary data.</text>
</comment>
<evidence type="ECO:0000313" key="2">
    <source>
        <dbReference type="EMBL" id="KAK9706937.1"/>
    </source>
</evidence>
<accession>A0AAW1JP07</accession>
<dbReference type="AlphaFoldDB" id="A0AAW1JP07"/>
<gene>
    <name evidence="2" type="ORF">RND81_07G162100</name>
</gene>
<organism evidence="2 3">
    <name type="scientific">Saponaria officinalis</name>
    <name type="common">Common soapwort</name>
    <name type="synonym">Lychnis saponaria</name>
    <dbReference type="NCBI Taxonomy" id="3572"/>
    <lineage>
        <taxon>Eukaryota</taxon>
        <taxon>Viridiplantae</taxon>
        <taxon>Streptophyta</taxon>
        <taxon>Embryophyta</taxon>
        <taxon>Tracheophyta</taxon>
        <taxon>Spermatophyta</taxon>
        <taxon>Magnoliopsida</taxon>
        <taxon>eudicotyledons</taxon>
        <taxon>Gunneridae</taxon>
        <taxon>Pentapetalae</taxon>
        <taxon>Caryophyllales</taxon>
        <taxon>Caryophyllaceae</taxon>
        <taxon>Caryophylleae</taxon>
        <taxon>Saponaria</taxon>
    </lineage>
</organism>